<evidence type="ECO:0000256" key="1">
    <source>
        <dbReference type="SAM" id="SignalP"/>
    </source>
</evidence>
<dbReference type="Proteomes" id="UP001149090">
    <property type="component" value="Unassembled WGS sequence"/>
</dbReference>
<accession>A0A9Q0LS60</accession>
<dbReference type="SUPFAM" id="SSF49899">
    <property type="entry name" value="Concanavalin A-like lectins/glucanases"/>
    <property type="match status" value="1"/>
</dbReference>
<proteinExistence type="predicted"/>
<dbReference type="InterPro" id="IPR013320">
    <property type="entry name" value="ConA-like_dom_sf"/>
</dbReference>
<comment type="caution">
    <text evidence="2">The sequence shown here is derived from an EMBL/GenBank/DDBJ whole genome shotgun (WGS) entry which is preliminary data.</text>
</comment>
<keyword evidence="3" id="KW-1185">Reference proteome</keyword>
<organism evidence="2 3">
    <name type="scientific">Anaeramoeba ignava</name>
    <name type="common">Anaerobic marine amoeba</name>
    <dbReference type="NCBI Taxonomy" id="1746090"/>
    <lineage>
        <taxon>Eukaryota</taxon>
        <taxon>Metamonada</taxon>
        <taxon>Anaeramoebidae</taxon>
        <taxon>Anaeramoeba</taxon>
    </lineage>
</organism>
<feature type="chain" id="PRO_5040278498" evidence="1">
    <location>
        <begin position="20"/>
        <end position="729"/>
    </location>
</feature>
<sequence>MKFLQVFILILFVLSISYSSRVIPAQYSYTFQRHYPHNLIPCILSDGSEVNITLYSENWKWWYISERTNHTGIKSPVDSFKNYKMIEDYYNYPSSFSIEMWFSNIKNCSDENTLLNNVGDLNSYYPVIRVCPNTSCLKIQIDYGDLVVSSFTVLTPNLSNEDYYHLIVNWEPGNQTVYLNNIEIGTGSLPDKLSLSFFPMDTLEIEHSIYYVGVYNKILTKSEVEDNYLSGIPGWFNQTQNTILLNNTDYLMFDFNDFYLLTNSSIYQIEILTNSSNSSFYCELYTSNSSVQIFTPYTLPITSSLIYIKSPIFPGENFQCSFNYSITFIDTNYNSTWKEQSTLFVDVKNAYTGPIFEPTNFSFYMSSLINQSFTIHYEDEVGHEVNSFTIQNLDNLIIYYQGEIVSNGKQTDISSPSNYGELEFEFIMAKPNTEDDSIIKFNLSLNSNSGYSTIKTMNFYVNNSNLKIGKEEGNLTEDSLSPINLTFSDSYSGNLNTSWQIVWIGDNTSGSTIEVDNQQISLGGVIASGDGTPINNASPVEIYIQPKQHYTDVLELGFMIQNGIENLNQSLLFNITENSKHHSISANCSKHCRKGHGHRHQWIYTGNEITLTFTISDLDGIGLILTLSLTNFEMKSLKFSNTKFLQIHGTQQDIMDQLNNFTIITNGANRTFQSDNLVLNLTNENSTDIFSITYEMIIETPNLIQDEKDKINRSNLKIPKKNKTKQKLF</sequence>
<evidence type="ECO:0000313" key="3">
    <source>
        <dbReference type="Proteomes" id="UP001149090"/>
    </source>
</evidence>
<protein>
    <submittedName>
        <fullName evidence="2">Uncharacterized protein</fullName>
    </submittedName>
</protein>
<feature type="signal peptide" evidence="1">
    <location>
        <begin position="1"/>
        <end position="19"/>
    </location>
</feature>
<dbReference type="EMBL" id="JAPDFW010000055">
    <property type="protein sequence ID" value="KAJ5078018.1"/>
    <property type="molecule type" value="Genomic_DNA"/>
</dbReference>
<reference evidence="2" key="1">
    <citation type="submission" date="2022-10" db="EMBL/GenBank/DDBJ databases">
        <title>Novel sulphate-reducing endosymbionts in the free-living metamonad Anaeramoeba.</title>
        <authorList>
            <person name="Jerlstrom-Hultqvist J."/>
            <person name="Cepicka I."/>
            <person name="Gallot-Lavallee L."/>
            <person name="Salas-Leiva D."/>
            <person name="Curtis B.A."/>
            <person name="Zahonova K."/>
            <person name="Pipaliya S."/>
            <person name="Dacks J."/>
            <person name="Roger A.J."/>
        </authorList>
    </citation>
    <scope>NUCLEOTIDE SEQUENCE</scope>
    <source>
        <strain evidence="2">BMAN</strain>
    </source>
</reference>
<dbReference type="AlphaFoldDB" id="A0A9Q0LS60"/>
<keyword evidence="1" id="KW-0732">Signal</keyword>
<evidence type="ECO:0000313" key="2">
    <source>
        <dbReference type="EMBL" id="KAJ5078018.1"/>
    </source>
</evidence>
<name>A0A9Q0LS60_ANAIG</name>
<gene>
    <name evidence="2" type="ORF">M0811_05275</name>
</gene>